<gene>
    <name evidence="1" type="ORF">PS435_15650</name>
</gene>
<dbReference type="InterPro" id="IPR015046">
    <property type="entry name" value="LciA_Immunity-like"/>
</dbReference>
<dbReference type="Proteomes" id="UP001330016">
    <property type="component" value="Unassembled WGS sequence"/>
</dbReference>
<dbReference type="EMBL" id="JAQSGK010000121">
    <property type="protein sequence ID" value="MEE6717271.1"/>
    <property type="molecule type" value="Genomic_DNA"/>
</dbReference>
<keyword evidence="2" id="KW-1185">Reference proteome</keyword>
<comment type="caution">
    <text evidence="1">The sequence shown here is derived from an EMBL/GenBank/DDBJ whole genome shotgun (WGS) entry which is preliminary data.</text>
</comment>
<dbReference type="GeneID" id="78510911"/>
<protein>
    <submittedName>
        <fullName evidence="1">Bacteriocin immunity protein</fullName>
    </submittedName>
</protein>
<name>A0ABU7T3V3_9LACO</name>
<evidence type="ECO:0000313" key="2">
    <source>
        <dbReference type="Proteomes" id="UP001330016"/>
    </source>
</evidence>
<dbReference type="RefSeq" id="WP_150392899.1">
    <property type="nucleotide sequence ID" value="NZ_CP041364.1"/>
</dbReference>
<dbReference type="CDD" id="cd21059">
    <property type="entry name" value="LciA-like"/>
    <property type="match status" value="1"/>
</dbReference>
<accession>A0ABU7T3V3</accession>
<organism evidence="1 2">
    <name type="scientific">Schleiferilactobacillus harbinensis</name>
    <dbReference type="NCBI Taxonomy" id="304207"/>
    <lineage>
        <taxon>Bacteria</taxon>
        <taxon>Bacillati</taxon>
        <taxon>Bacillota</taxon>
        <taxon>Bacilli</taxon>
        <taxon>Lactobacillales</taxon>
        <taxon>Lactobacillaceae</taxon>
        <taxon>Schleiferilactobacillus</taxon>
    </lineage>
</organism>
<dbReference type="Pfam" id="PF08951">
    <property type="entry name" value="EntA_Immun"/>
    <property type="match status" value="1"/>
</dbReference>
<proteinExistence type="predicted"/>
<evidence type="ECO:0000313" key="1">
    <source>
        <dbReference type="EMBL" id="MEE6717271.1"/>
    </source>
</evidence>
<sequence length="88" mass="10000">MSKKSQLWALMDQLIADQELSTAEHQVLLMAHNELNSGKYDEAVAAQLKSQLSQISFKTRLSPKIVPFFTELSRLYLGYGRRDNISLS</sequence>
<reference evidence="1 2" key="1">
    <citation type="submission" date="2023-02" db="EMBL/GenBank/DDBJ databases">
        <title>The predominant lactic acid bacteria and yeasts involved in the spontaneous fermentation of millet during the production of the traditional porridge Hausa koko in Ghana.</title>
        <authorList>
            <person name="Atter A."/>
            <person name="Diaz M."/>
        </authorList>
    </citation>
    <scope>NUCLEOTIDE SEQUENCE [LARGE SCALE GENOMIC DNA]</scope>
    <source>
        <strain evidence="1 2">FI11640</strain>
    </source>
</reference>